<proteinExistence type="predicted"/>
<dbReference type="AlphaFoldDB" id="A0A8R2JV07"/>
<sequence length="120" mass="13691">MKDGFITHIKSHTELQDTVTRRKEKYAQLGATLQPLIIIVGPNCNSISQYFVLVDDTFYVLNSILSSVDCCFKIIHALNLQYPVESLPIWSFVQKGFYKIKTPWDTEYVCVNSLLSDLGI</sequence>
<protein>
    <submittedName>
        <fullName evidence="1">Uncharacterized protein</fullName>
    </submittedName>
</protein>
<organism evidence="1 2">
    <name type="scientific">Acyrthosiphon pisum</name>
    <name type="common">Pea aphid</name>
    <dbReference type="NCBI Taxonomy" id="7029"/>
    <lineage>
        <taxon>Eukaryota</taxon>
        <taxon>Metazoa</taxon>
        <taxon>Ecdysozoa</taxon>
        <taxon>Arthropoda</taxon>
        <taxon>Hexapoda</taxon>
        <taxon>Insecta</taxon>
        <taxon>Pterygota</taxon>
        <taxon>Neoptera</taxon>
        <taxon>Paraneoptera</taxon>
        <taxon>Hemiptera</taxon>
        <taxon>Sternorrhyncha</taxon>
        <taxon>Aphidomorpha</taxon>
        <taxon>Aphidoidea</taxon>
        <taxon>Aphididae</taxon>
        <taxon>Macrosiphini</taxon>
        <taxon>Acyrthosiphon</taxon>
    </lineage>
</organism>
<dbReference type="Proteomes" id="UP000007819">
    <property type="component" value="Unassembled WGS sequence"/>
</dbReference>
<name>A0A8R2JV07_ACYPI</name>
<evidence type="ECO:0000313" key="1">
    <source>
        <dbReference type="EnsemblMetazoa" id="XP_029348053.1"/>
    </source>
</evidence>
<dbReference type="OrthoDB" id="6616741at2759"/>
<dbReference type="GeneID" id="115034767"/>
<accession>A0A8R2JV07</accession>
<evidence type="ECO:0000313" key="2">
    <source>
        <dbReference type="Proteomes" id="UP000007819"/>
    </source>
</evidence>
<keyword evidence="2" id="KW-1185">Reference proteome</keyword>
<dbReference type="EnsemblMetazoa" id="XM_029492193.1">
    <property type="protein sequence ID" value="XP_029348053.1"/>
    <property type="gene ID" value="LOC115034767"/>
</dbReference>
<dbReference type="RefSeq" id="XP_029348053.1">
    <property type="nucleotide sequence ID" value="XM_029492193.1"/>
</dbReference>
<reference evidence="2" key="1">
    <citation type="submission" date="2010-06" db="EMBL/GenBank/DDBJ databases">
        <authorList>
            <person name="Jiang H."/>
            <person name="Abraham K."/>
            <person name="Ali S."/>
            <person name="Alsbrooks S.L."/>
            <person name="Anim B.N."/>
            <person name="Anosike U.S."/>
            <person name="Attaway T."/>
            <person name="Bandaranaike D.P."/>
            <person name="Battles P.K."/>
            <person name="Bell S.N."/>
            <person name="Bell A.V."/>
            <person name="Beltran B."/>
            <person name="Bickham C."/>
            <person name="Bustamante Y."/>
            <person name="Caleb T."/>
            <person name="Canada A."/>
            <person name="Cardenas V."/>
            <person name="Carter K."/>
            <person name="Chacko J."/>
            <person name="Chandrabose M.N."/>
            <person name="Chavez D."/>
            <person name="Chavez A."/>
            <person name="Chen L."/>
            <person name="Chu H.-S."/>
            <person name="Claassen K.J."/>
            <person name="Cockrell R."/>
            <person name="Collins M."/>
            <person name="Cooper J.A."/>
            <person name="Cree A."/>
            <person name="Curry S.M."/>
            <person name="Da Y."/>
            <person name="Dao M.D."/>
            <person name="Das B."/>
            <person name="Davila M.-L."/>
            <person name="Davy-Carroll L."/>
            <person name="Denson S."/>
            <person name="Dinh H."/>
            <person name="Ebong V.E."/>
            <person name="Edwards J.R."/>
            <person name="Egan A."/>
            <person name="El-Daye J."/>
            <person name="Escobedo L."/>
            <person name="Fernandez S."/>
            <person name="Fernando P.R."/>
            <person name="Flagg N."/>
            <person name="Forbes L.D."/>
            <person name="Fowler R.G."/>
            <person name="Fu Q."/>
            <person name="Gabisi R.A."/>
            <person name="Ganer J."/>
            <person name="Garbino Pronczuk A."/>
            <person name="Garcia R.M."/>
            <person name="Garner T."/>
            <person name="Garrett T.E."/>
            <person name="Gonzalez D.A."/>
            <person name="Hamid H."/>
            <person name="Hawkins E.S."/>
            <person name="Hirani K."/>
            <person name="Hogues M.E."/>
            <person name="Hollins B."/>
            <person name="Hsiao C.-H."/>
            <person name="Jabil R."/>
            <person name="James M.L."/>
            <person name="Jhangiani S.N."/>
            <person name="Johnson B."/>
            <person name="Johnson Q."/>
            <person name="Joshi V."/>
            <person name="Kalu J.B."/>
            <person name="Kam C."/>
            <person name="Kashfia A."/>
            <person name="Keebler J."/>
            <person name="Kisamo H."/>
            <person name="Kovar C.L."/>
            <person name="Lago L.A."/>
            <person name="Lai C.-Y."/>
            <person name="Laidlaw J."/>
            <person name="Lara F."/>
            <person name="Le T.-K."/>
            <person name="Lee S.L."/>
            <person name="Legall F.H."/>
            <person name="Lemon S.J."/>
            <person name="Lewis L.R."/>
            <person name="Li B."/>
            <person name="Liu Y."/>
            <person name="Liu Y.-S."/>
            <person name="Lopez J."/>
            <person name="Lozado R.J."/>
            <person name="Lu J."/>
            <person name="Madu R.C."/>
            <person name="Maheshwari M."/>
            <person name="Maheshwari R."/>
            <person name="Malloy K."/>
            <person name="Martinez E."/>
            <person name="Mathew T."/>
            <person name="Mercado I.C."/>
            <person name="Mercado C."/>
            <person name="Meyer B."/>
            <person name="Montgomery K."/>
            <person name="Morgan M.B."/>
            <person name="Munidasa M."/>
            <person name="Nazareth L.V."/>
            <person name="Nelson J."/>
            <person name="Ng B.M."/>
            <person name="Nguyen N.B."/>
            <person name="Nguyen P.Q."/>
            <person name="Nguyen T."/>
            <person name="Obregon M."/>
            <person name="Okwuonu G.O."/>
            <person name="Onwere C.G."/>
            <person name="Orozco G."/>
            <person name="Parra A."/>
            <person name="Patel S."/>
            <person name="Patil S."/>
            <person name="Perez A."/>
            <person name="Perez Y."/>
            <person name="Pham C."/>
            <person name="Primus E.L."/>
            <person name="Pu L.-L."/>
            <person name="Puazo M."/>
            <person name="Qin X."/>
            <person name="Quiroz J.B."/>
            <person name="Reese J."/>
            <person name="Richards S."/>
            <person name="Rives C.M."/>
            <person name="Robberts R."/>
            <person name="Ruiz S.J."/>
            <person name="Ruiz M.J."/>
            <person name="Santibanez J."/>
            <person name="Schneider B.W."/>
            <person name="Sisson I."/>
            <person name="Smith M."/>
            <person name="Sodergren E."/>
            <person name="Song X.-Z."/>
            <person name="Song B.B."/>
            <person name="Summersgill H."/>
            <person name="Thelus R."/>
            <person name="Thornton R.D."/>
            <person name="Trejos Z.Y."/>
            <person name="Usmani K."/>
            <person name="Vattathil S."/>
            <person name="Villasana D."/>
            <person name="Walker D.L."/>
            <person name="Wang S."/>
            <person name="Wang K."/>
            <person name="White C.S."/>
            <person name="Williams A.C."/>
            <person name="Williamson J."/>
            <person name="Wilson K."/>
            <person name="Woghiren I.O."/>
            <person name="Woodworth J.R."/>
            <person name="Worley K.C."/>
            <person name="Wright R.A."/>
            <person name="Wu W."/>
            <person name="Young L."/>
            <person name="Zhang L."/>
            <person name="Zhang J."/>
            <person name="Zhu Y."/>
            <person name="Muzny D.M."/>
            <person name="Weinstock G."/>
            <person name="Gibbs R.A."/>
        </authorList>
    </citation>
    <scope>NUCLEOTIDE SEQUENCE [LARGE SCALE GENOMIC DNA]</scope>
    <source>
        <strain evidence="2">LSR1</strain>
    </source>
</reference>
<reference evidence="1" key="2">
    <citation type="submission" date="2022-06" db="UniProtKB">
        <authorList>
            <consortium name="EnsemblMetazoa"/>
        </authorList>
    </citation>
    <scope>IDENTIFICATION</scope>
</reference>
<dbReference type="KEGG" id="api:115034767"/>